<evidence type="ECO:0000259" key="2">
    <source>
        <dbReference type="PROSITE" id="PS50837"/>
    </source>
</evidence>
<organism evidence="3 4">
    <name type="scientific">Leptolyngbya foveolarum</name>
    <dbReference type="NCBI Taxonomy" id="47253"/>
    <lineage>
        <taxon>Bacteria</taxon>
        <taxon>Bacillati</taxon>
        <taxon>Cyanobacteriota</taxon>
        <taxon>Cyanophyceae</taxon>
        <taxon>Leptolyngbyales</taxon>
        <taxon>Leptolyngbyaceae</taxon>
        <taxon>Leptolyngbya group</taxon>
        <taxon>Leptolyngbya</taxon>
    </lineage>
</organism>
<dbReference type="EMBL" id="QBMC01000072">
    <property type="protein sequence ID" value="PZO17088.1"/>
    <property type="molecule type" value="Genomic_DNA"/>
</dbReference>
<name>A0A2W4WD14_9CYAN</name>
<gene>
    <name evidence="3" type="ORF">DCF25_11695</name>
</gene>
<feature type="compositionally biased region" description="Polar residues" evidence="1">
    <location>
        <begin position="78"/>
        <end position="91"/>
    </location>
</feature>
<dbReference type="Gene3D" id="3.40.50.300">
    <property type="entry name" value="P-loop containing nucleotide triphosphate hydrolases"/>
    <property type="match status" value="1"/>
</dbReference>
<evidence type="ECO:0000256" key="1">
    <source>
        <dbReference type="SAM" id="MobiDB-lite"/>
    </source>
</evidence>
<dbReference type="CDD" id="cd00267">
    <property type="entry name" value="ABC_ATPase"/>
    <property type="match status" value="1"/>
</dbReference>
<dbReference type="AlphaFoldDB" id="A0A2W4WD14"/>
<proteinExistence type="predicted"/>
<protein>
    <recommendedName>
        <fullName evidence="2">NACHT domain-containing protein</fullName>
    </recommendedName>
</protein>
<feature type="domain" description="NACHT" evidence="2">
    <location>
        <begin position="190"/>
        <end position="288"/>
    </location>
</feature>
<dbReference type="PANTHER" id="PTHR46844">
    <property type="entry name" value="SLR5058 PROTEIN"/>
    <property type="match status" value="1"/>
</dbReference>
<dbReference type="Pfam" id="PF22727">
    <property type="entry name" value="NCH2"/>
    <property type="match status" value="1"/>
</dbReference>
<reference evidence="3 4" key="2">
    <citation type="submission" date="2018-06" db="EMBL/GenBank/DDBJ databases">
        <title>Metagenomic assembly of (sub)arctic Cyanobacteria and their associated microbiome from non-axenic cultures.</title>
        <authorList>
            <person name="Baurain D."/>
        </authorList>
    </citation>
    <scope>NUCLEOTIDE SEQUENCE [LARGE SCALE GENOMIC DNA]</scope>
    <source>
        <strain evidence="3">ULC129bin1</strain>
    </source>
</reference>
<dbReference type="Pfam" id="PF05729">
    <property type="entry name" value="NACHT"/>
    <property type="match status" value="1"/>
</dbReference>
<dbReference type="InterPro" id="IPR054501">
    <property type="entry name" value="NCH2"/>
</dbReference>
<dbReference type="Proteomes" id="UP000249354">
    <property type="component" value="Unassembled WGS sequence"/>
</dbReference>
<dbReference type="PANTHER" id="PTHR46844:SF1">
    <property type="entry name" value="SLR5058 PROTEIN"/>
    <property type="match status" value="1"/>
</dbReference>
<sequence length="797" mass="89783">MAKPSLSASSQGQQMAAQSLKLAKLTKKGLAERVGCSRQPVTNFFKGVAIEQPLFVDLCDRLNLDWQVVSGLSPSATAQTAASIPQPTTDNLPLPDSTEPVESLVQRLRQTAYDSLQERCGTMRVLDMSRPMTLNEIYTNVNILEKISRYQWHDMDELIASVTADDFDRVGFGQVAQAHVSAIAAVAQYQKLIVLGKPGAGKTTFLKHLAIQCIEGHFEADRLPLFVNLKHFSEQPEQIGLLDFISQRHLKSRLTALSLAEVEDQRRLLKRVLNAGQALILLDGLDEVNAANHERVLREVRVLSEECAHNHFLMTCRIAAWEYTFEQFTEVEIADFDWPQIEIFSQQWFLLKPQSALAFLRSLNQRPQLGELASTPLLLTLLCLAFEASGSLPNSRSDLYRESIEILLKKWDASRGIYRDQVYRRLSVKRKEDLLSQIALSTFELGHYFFKQAQVEQSITAYTRNLPETSEDPEVLQLDSTAILHSIEAQHGLLVERFKQHYSFSHLTFHEYFVARELVFNSSNLKAAMRELVKKYALVPQWREVFLLASELLRDADLLLTPLLQQAQTLLAATPKLQDFLAEIDQQASSPCFEGVKPAAVRSFLFDIDFEIDNERQVAIRLDRSANWLVCASFLTRMLDGVDFDAAIAQVKDYDQQTGDEGKIAQVSSANEAMRIAMAIAQNSAQIKPELKQKLRKIYNPAESATDEALDEDQTKAVADAGRQMAKGRLHMGKDAKFSVAEQSLLTAYYRMIHLLVDCLYSDGSMLDPRRRQAIEQALFVPQTMLQDSPPDSALAD</sequence>
<accession>A0A2W4WD14</accession>
<dbReference type="InterPro" id="IPR027417">
    <property type="entry name" value="P-loop_NTPase"/>
</dbReference>
<dbReference type="PROSITE" id="PS50837">
    <property type="entry name" value="NACHT"/>
    <property type="match status" value="1"/>
</dbReference>
<feature type="region of interest" description="Disordered" evidence="1">
    <location>
        <begin position="78"/>
        <end position="100"/>
    </location>
</feature>
<reference evidence="4" key="1">
    <citation type="submission" date="2018-04" db="EMBL/GenBank/DDBJ databases">
        <authorList>
            <person name="Cornet L."/>
        </authorList>
    </citation>
    <scope>NUCLEOTIDE SEQUENCE [LARGE SCALE GENOMIC DNA]</scope>
</reference>
<evidence type="ECO:0000313" key="3">
    <source>
        <dbReference type="EMBL" id="PZO17088.1"/>
    </source>
</evidence>
<dbReference type="InterPro" id="IPR007111">
    <property type="entry name" value="NACHT_NTPase"/>
</dbReference>
<evidence type="ECO:0000313" key="4">
    <source>
        <dbReference type="Proteomes" id="UP000249354"/>
    </source>
</evidence>
<dbReference type="SUPFAM" id="SSF52540">
    <property type="entry name" value="P-loop containing nucleoside triphosphate hydrolases"/>
    <property type="match status" value="1"/>
</dbReference>
<comment type="caution">
    <text evidence="3">The sequence shown here is derived from an EMBL/GenBank/DDBJ whole genome shotgun (WGS) entry which is preliminary data.</text>
</comment>